<dbReference type="PANTHER" id="PTHR24232:SF56">
    <property type="entry name" value="G-PROTEIN COUPLED RECEPTOR 55"/>
    <property type="match status" value="1"/>
</dbReference>
<feature type="transmembrane region" description="Helical" evidence="6">
    <location>
        <begin position="67"/>
        <end position="90"/>
    </location>
</feature>
<comment type="subcellular location">
    <subcellularLocation>
        <location evidence="1">Membrane</location>
        <topology evidence="1">Multi-pass membrane protein</topology>
    </subcellularLocation>
</comment>
<evidence type="ECO:0000256" key="4">
    <source>
        <dbReference type="ARBA" id="ARBA00023180"/>
    </source>
</evidence>
<dbReference type="GO" id="GO:0005886">
    <property type="term" value="C:plasma membrane"/>
    <property type="evidence" value="ECO:0007669"/>
    <property type="project" value="TreeGrafter"/>
</dbReference>
<proteinExistence type="predicted"/>
<evidence type="ECO:0000313" key="7">
    <source>
        <dbReference type="EMBL" id="KYO19964.1"/>
    </source>
</evidence>
<keyword evidence="6" id="KW-0812">Transmembrane</keyword>
<dbReference type="Gene3D" id="1.20.1070.10">
    <property type="entry name" value="Rhodopsin 7-helix transmembrane proteins"/>
    <property type="match status" value="1"/>
</dbReference>
<evidence type="ECO:0000256" key="6">
    <source>
        <dbReference type="SAM" id="Phobius"/>
    </source>
</evidence>
<keyword evidence="3" id="KW-0675">Receptor</keyword>
<evidence type="ECO:0000256" key="3">
    <source>
        <dbReference type="ARBA" id="ARBA00023170"/>
    </source>
</evidence>
<keyword evidence="8" id="KW-1185">Reference proteome</keyword>
<dbReference type="PANTHER" id="PTHR24232">
    <property type="entry name" value="G-PROTEIN COUPLED RECEPTOR"/>
    <property type="match status" value="1"/>
</dbReference>
<reference evidence="7 8" key="1">
    <citation type="journal article" date="2012" name="Genome Biol.">
        <title>Sequencing three crocodilian genomes to illuminate the evolution of archosaurs and amniotes.</title>
        <authorList>
            <person name="St John J.A."/>
            <person name="Braun E.L."/>
            <person name="Isberg S.R."/>
            <person name="Miles L.G."/>
            <person name="Chong A.Y."/>
            <person name="Gongora J."/>
            <person name="Dalzell P."/>
            <person name="Moran C."/>
            <person name="Bed'hom B."/>
            <person name="Abzhanov A."/>
            <person name="Burgess S.C."/>
            <person name="Cooksey A.M."/>
            <person name="Castoe T.A."/>
            <person name="Crawford N.G."/>
            <person name="Densmore L.D."/>
            <person name="Drew J.C."/>
            <person name="Edwards S.V."/>
            <person name="Faircloth B.C."/>
            <person name="Fujita M.K."/>
            <person name="Greenwold M.J."/>
            <person name="Hoffmann F.G."/>
            <person name="Howard J.M."/>
            <person name="Iguchi T."/>
            <person name="Janes D.E."/>
            <person name="Khan S.Y."/>
            <person name="Kohno S."/>
            <person name="de Koning A.J."/>
            <person name="Lance S.L."/>
            <person name="McCarthy F.M."/>
            <person name="McCormack J.E."/>
            <person name="Merchant M.E."/>
            <person name="Peterson D.G."/>
            <person name="Pollock D.D."/>
            <person name="Pourmand N."/>
            <person name="Raney B.J."/>
            <person name="Roessler K.A."/>
            <person name="Sanford J.R."/>
            <person name="Sawyer R.H."/>
            <person name="Schmidt C.J."/>
            <person name="Triplett E.W."/>
            <person name="Tuberville T.D."/>
            <person name="Venegas-Anaya M."/>
            <person name="Howard J.T."/>
            <person name="Jarvis E.D."/>
            <person name="Guillette L.J.Jr."/>
            <person name="Glenn T.C."/>
            <person name="Green R.E."/>
            <person name="Ray D.A."/>
        </authorList>
    </citation>
    <scope>NUCLEOTIDE SEQUENCE [LARGE SCALE GENOMIC DNA]</scope>
    <source>
        <strain evidence="7">KSC_2009_1</strain>
    </source>
</reference>
<comment type="caution">
    <text evidence="7">The sequence shown here is derived from an EMBL/GenBank/DDBJ whole genome shotgun (WGS) entry which is preliminary data.</text>
</comment>
<dbReference type="GO" id="GO:0035025">
    <property type="term" value="P:positive regulation of Rho protein signal transduction"/>
    <property type="evidence" value="ECO:0007669"/>
    <property type="project" value="TreeGrafter"/>
</dbReference>
<name>A0A151M622_ALLMI</name>
<keyword evidence="6" id="KW-1133">Transmembrane helix</keyword>
<dbReference type="GO" id="GO:0004930">
    <property type="term" value="F:G protein-coupled receptor activity"/>
    <property type="evidence" value="ECO:0007669"/>
    <property type="project" value="UniProtKB-KW"/>
</dbReference>
<protein>
    <recommendedName>
        <fullName evidence="9">G-protein coupled receptors family 1 profile domain-containing protein</fullName>
    </recommendedName>
</protein>
<dbReference type="Proteomes" id="UP000050525">
    <property type="component" value="Unassembled WGS sequence"/>
</dbReference>
<dbReference type="GO" id="GO:0007200">
    <property type="term" value="P:phospholipase C-activating G protein-coupled receptor signaling pathway"/>
    <property type="evidence" value="ECO:0007669"/>
    <property type="project" value="TreeGrafter"/>
</dbReference>
<sequence>MLVPVCSLHTYLHSWFDSQFTGALGVLLLLEEVDRILNLHAHLGILLQFLVRQHIIVDCSMKQKISLFIQVSMMLANINCCLDAIGYYFITKEFREKNLKNLRKTFSSAEAHSE</sequence>
<keyword evidence="2" id="KW-0297">G-protein coupled receptor</keyword>
<dbReference type="SUPFAM" id="SSF81321">
    <property type="entry name" value="Family A G protein-coupled receptor-like"/>
    <property type="match status" value="1"/>
</dbReference>
<evidence type="ECO:0000256" key="5">
    <source>
        <dbReference type="ARBA" id="ARBA00023224"/>
    </source>
</evidence>
<organism evidence="7 8">
    <name type="scientific">Alligator mississippiensis</name>
    <name type="common">American alligator</name>
    <dbReference type="NCBI Taxonomy" id="8496"/>
    <lineage>
        <taxon>Eukaryota</taxon>
        <taxon>Metazoa</taxon>
        <taxon>Chordata</taxon>
        <taxon>Craniata</taxon>
        <taxon>Vertebrata</taxon>
        <taxon>Euteleostomi</taxon>
        <taxon>Archelosauria</taxon>
        <taxon>Archosauria</taxon>
        <taxon>Crocodylia</taxon>
        <taxon>Alligatoridae</taxon>
        <taxon>Alligatorinae</taxon>
        <taxon>Alligator</taxon>
    </lineage>
</organism>
<dbReference type="AlphaFoldDB" id="A0A151M622"/>
<keyword evidence="6" id="KW-0472">Membrane</keyword>
<gene>
    <name evidence="7" type="ORF">Y1Q_0021898</name>
</gene>
<keyword evidence="5" id="KW-0807">Transducer</keyword>
<evidence type="ECO:0000256" key="1">
    <source>
        <dbReference type="ARBA" id="ARBA00004141"/>
    </source>
</evidence>
<dbReference type="EMBL" id="AKHW03006480">
    <property type="protein sequence ID" value="KYO19964.1"/>
    <property type="molecule type" value="Genomic_DNA"/>
</dbReference>
<evidence type="ECO:0008006" key="9">
    <source>
        <dbReference type="Google" id="ProtNLM"/>
    </source>
</evidence>
<accession>A0A151M622</accession>
<evidence type="ECO:0000256" key="2">
    <source>
        <dbReference type="ARBA" id="ARBA00023040"/>
    </source>
</evidence>
<dbReference type="eggNOG" id="ENOG502QWNM">
    <property type="taxonomic scope" value="Eukaryota"/>
</dbReference>
<evidence type="ECO:0000313" key="8">
    <source>
        <dbReference type="Proteomes" id="UP000050525"/>
    </source>
</evidence>
<keyword evidence="4" id="KW-0325">Glycoprotein</keyword>
<dbReference type="STRING" id="8496.A0A151M622"/>